<dbReference type="GO" id="GO:0016787">
    <property type="term" value="F:hydrolase activity"/>
    <property type="evidence" value="ECO:0007669"/>
    <property type="project" value="UniProtKB-KW"/>
</dbReference>
<evidence type="ECO:0000256" key="1">
    <source>
        <dbReference type="ARBA" id="ARBA00022801"/>
    </source>
</evidence>
<dbReference type="PANTHER" id="PTHR43798">
    <property type="entry name" value="MONOACYLGLYCEROL LIPASE"/>
    <property type="match status" value="1"/>
</dbReference>
<dbReference type="InterPro" id="IPR000639">
    <property type="entry name" value="Epox_hydrolase-like"/>
</dbReference>
<comment type="caution">
    <text evidence="3">The sequence shown here is derived from an EMBL/GenBank/DDBJ whole genome shotgun (WGS) entry which is preliminary data.</text>
</comment>
<keyword evidence="4" id="KW-1185">Reference proteome</keyword>
<dbReference type="PRINTS" id="PR00412">
    <property type="entry name" value="EPOXHYDRLASE"/>
</dbReference>
<dbReference type="InterPro" id="IPR000073">
    <property type="entry name" value="AB_hydrolase_1"/>
</dbReference>
<reference evidence="3 4" key="1">
    <citation type="journal article" date="2019" name="Int. J. Syst. Evol. Microbiol.">
        <title>The Global Catalogue of Microorganisms (GCM) 10K type strain sequencing project: providing services to taxonomists for standard genome sequencing and annotation.</title>
        <authorList>
            <consortium name="The Broad Institute Genomics Platform"/>
            <consortium name="The Broad Institute Genome Sequencing Center for Infectious Disease"/>
            <person name="Wu L."/>
            <person name="Ma J."/>
        </authorList>
    </citation>
    <scope>NUCLEOTIDE SEQUENCE [LARGE SCALE GENOMIC DNA]</scope>
    <source>
        <strain evidence="3 4">JCM 9383</strain>
    </source>
</reference>
<evidence type="ECO:0000313" key="4">
    <source>
        <dbReference type="Proteomes" id="UP001500979"/>
    </source>
</evidence>
<dbReference type="PRINTS" id="PR00111">
    <property type="entry name" value="ABHYDROLASE"/>
</dbReference>
<feature type="domain" description="AB hydrolase-1" evidence="2">
    <location>
        <begin position="31"/>
        <end position="268"/>
    </location>
</feature>
<dbReference type="SUPFAM" id="SSF53474">
    <property type="entry name" value="alpha/beta-Hydrolases"/>
    <property type="match status" value="1"/>
</dbReference>
<gene>
    <name evidence="3" type="ORF">GCM10010470_18920</name>
</gene>
<organism evidence="3 4">
    <name type="scientific">Saccharopolyspora taberi</name>
    <dbReference type="NCBI Taxonomy" id="60895"/>
    <lineage>
        <taxon>Bacteria</taxon>
        <taxon>Bacillati</taxon>
        <taxon>Actinomycetota</taxon>
        <taxon>Actinomycetes</taxon>
        <taxon>Pseudonocardiales</taxon>
        <taxon>Pseudonocardiaceae</taxon>
        <taxon>Saccharopolyspora</taxon>
    </lineage>
</organism>
<name>A0ABN3V9I2_9PSEU</name>
<evidence type="ECO:0000259" key="2">
    <source>
        <dbReference type="Pfam" id="PF00561"/>
    </source>
</evidence>
<proteinExistence type="predicted"/>
<dbReference type="InterPro" id="IPR029058">
    <property type="entry name" value="AB_hydrolase_fold"/>
</dbReference>
<dbReference type="Pfam" id="PF00561">
    <property type="entry name" value="Abhydrolase_1"/>
    <property type="match status" value="1"/>
</dbReference>
<dbReference type="Proteomes" id="UP001500979">
    <property type="component" value="Unassembled WGS sequence"/>
</dbReference>
<sequence length="283" mass="30653">MMESKLALDDVRHADIAGGRLAYSDTGSGEPLVFLHGGGLDHRMWNRQIEEFSQRYRVIAPDARGHGRSSTPVEPFRHCDDIAALLEHLGLGPVGLVGLSMGATTALDTALEHPHLVSSLVISGAGTSEPRFTDPWTLEILSTWQRTQEAGDAEGWIDAFMLFTAGPHRDLGQVDPQVVAQCRQMVTETVAAHVRTDPANGKPAAVPLIPVENTWQRLPEITADLHAIVGGLDTADHIGMAEQVARTVPNGSSTTVDGTAHYPNMERPAEFNAVLSEFLHRVR</sequence>
<dbReference type="InterPro" id="IPR050266">
    <property type="entry name" value="AB_hydrolase_sf"/>
</dbReference>
<dbReference type="Gene3D" id="3.40.50.1820">
    <property type="entry name" value="alpha/beta hydrolase"/>
    <property type="match status" value="1"/>
</dbReference>
<keyword evidence="1 3" id="KW-0378">Hydrolase</keyword>
<protein>
    <submittedName>
        <fullName evidence="3">Alpha/beta hydrolase</fullName>
    </submittedName>
</protein>
<accession>A0ABN3V9I2</accession>
<dbReference type="RefSeq" id="WP_344679144.1">
    <property type="nucleotide sequence ID" value="NZ_BAAAUX010000011.1"/>
</dbReference>
<dbReference type="EMBL" id="BAAAUX010000011">
    <property type="protein sequence ID" value="GAA2785053.1"/>
    <property type="molecule type" value="Genomic_DNA"/>
</dbReference>
<evidence type="ECO:0000313" key="3">
    <source>
        <dbReference type="EMBL" id="GAA2785053.1"/>
    </source>
</evidence>
<dbReference type="PANTHER" id="PTHR43798:SF31">
    <property type="entry name" value="AB HYDROLASE SUPERFAMILY PROTEIN YCLE"/>
    <property type="match status" value="1"/>
</dbReference>